<evidence type="ECO:0000256" key="8">
    <source>
        <dbReference type="SAM" id="Phobius"/>
    </source>
</evidence>
<keyword evidence="5 8" id="KW-1133">Transmembrane helix</keyword>
<feature type="transmembrane region" description="Helical" evidence="8">
    <location>
        <begin position="498"/>
        <end position="515"/>
    </location>
</feature>
<dbReference type="GO" id="GO:0016746">
    <property type="term" value="F:acyltransferase activity"/>
    <property type="evidence" value="ECO:0007669"/>
    <property type="project" value="UniProtKB-KW"/>
</dbReference>
<feature type="transmembrane region" description="Helical" evidence="8">
    <location>
        <begin position="6"/>
        <end position="22"/>
    </location>
</feature>
<dbReference type="InterPro" id="IPR051085">
    <property type="entry name" value="MB_O-acyltransferase"/>
</dbReference>
<evidence type="ECO:0000256" key="4">
    <source>
        <dbReference type="ARBA" id="ARBA00022692"/>
    </source>
</evidence>
<dbReference type="PIRSF" id="PIRSF500217">
    <property type="entry name" value="AlgI"/>
    <property type="match status" value="1"/>
</dbReference>
<feature type="transmembrane region" description="Helical" evidence="8">
    <location>
        <begin position="343"/>
        <end position="361"/>
    </location>
</feature>
<dbReference type="InterPro" id="IPR028362">
    <property type="entry name" value="AlgI"/>
</dbReference>
<evidence type="ECO:0000313" key="9">
    <source>
        <dbReference type="EMBL" id="CUQ84275.1"/>
    </source>
</evidence>
<evidence type="ECO:0000313" key="10">
    <source>
        <dbReference type="Proteomes" id="UP000078383"/>
    </source>
</evidence>
<dbReference type="PANTHER" id="PTHR13285">
    <property type="entry name" value="ACYLTRANSFERASE"/>
    <property type="match status" value="1"/>
</dbReference>
<evidence type="ECO:0000256" key="3">
    <source>
        <dbReference type="ARBA" id="ARBA00022475"/>
    </source>
</evidence>
<dbReference type="Proteomes" id="UP000078383">
    <property type="component" value="Unassembled WGS sequence"/>
</dbReference>
<dbReference type="AlphaFoldDB" id="A0A174ZAI3"/>
<dbReference type="InterPro" id="IPR004299">
    <property type="entry name" value="MBOAT_fam"/>
</dbReference>
<feature type="transmembrane region" description="Helical" evidence="8">
    <location>
        <begin position="367"/>
        <end position="384"/>
    </location>
</feature>
<gene>
    <name evidence="9" type="primary">dltB_1</name>
    <name evidence="9" type="ORF">ERS852502_00883</name>
</gene>
<feature type="transmembrane region" description="Helical" evidence="8">
    <location>
        <begin position="460"/>
        <end position="478"/>
    </location>
</feature>
<protein>
    <submittedName>
        <fullName evidence="9">D-alanyl-lipoteichoic acid biosynthesis protein DltB</fullName>
    </submittedName>
</protein>
<feature type="transmembrane region" description="Helical" evidence="8">
    <location>
        <begin position="98"/>
        <end position="116"/>
    </location>
</feature>
<dbReference type="PANTHER" id="PTHR13285:SF18">
    <property type="entry name" value="PROTEIN-CYSTEINE N-PALMITOYLTRANSFERASE RASP"/>
    <property type="match status" value="1"/>
</dbReference>
<name>A0A174ZAI3_9FIRM</name>
<dbReference type="PIRSF" id="PIRSF016636">
    <property type="entry name" value="AlgI_DltB"/>
    <property type="match status" value="1"/>
</dbReference>
<keyword evidence="3 7" id="KW-1003">Cell membrane</keyword>
<evidence type="ECO:0000256" key="5">
    <source>
        <dbReference type="ARBA" id="ARBA00022989"/>
    </source>
</evidence>
<feature type="transmembrane region" description="Helical" evidence="8">
    <location>
        <begin position="27"/>
        <end position="43"/>
    </location>
</feature>
<evidence type="ECO:0000256" key="7">
    <source>
        <dbReference type="PIRNR" id="PIRNR016636"/>
    </source>
</evidence>
<dbReference type="OrthoDB" id="9805788at2"/>
<comment type="subcellular location">
    <subcellularLocation>
        <location evidence="1">Cell membrane</location>
        <topology evidence="1">Multi-pass membrane protein</topology>
    </subcellularLocation>
</comment>
<keyword evidence="6 7" id="KW-0472">Membrane</keyword>
<keyword evidence="7" id="KW-0808">Transferase</keyword>
<feature type="transmembrane region" description="Helical" evidence="8">
    <location>
        <begin position="245"/>
        <end position="263"/>
    </location>
</feature>
<dbReference type="GO" id="GO:0042121">
    <property type="term" value="P:alginic acid biosynthetic process"/>
    <property type="evidence" value="ECO:0007669"/>
    <property type="project" value="InterPro"/>
</dbReference>
<dbReference type="EMBL" id="CZBX01000003">
    <property type="protein sequence ID" value="CUQ84275.1"/>
    <property type="molecule type" value="Genomic_DNA"/>
</dbReference>
<proteinExistence type="inferred from homology"/>
<dbReference type="InterPro" id="IPR024194">
    <property type="entry name" value="Ac/AlaTfrase_AlgI/DltB"/>
</dbReference>
<dbReference type="GO" id="GO:0005886">
    <property type="term" value="C:plasma membrane"/>
    <property type="evidence" value="ECO:0007669"/>
    <property type="project" value="UniProtKB-SubCell"/>
</dbReference>
<keyword evidence="7" id="KW-0012">Acyltransferase</keyword>
<reference evidence="9 10" key="1">
    <citation type="submission" date="2015-09" db="EMBL/GenBank/DDBJ databases">
        <authorList>
            <consortium name="Pathogen Informatics"/>
        </authorList>
    </citation>
    <scope>NUCLEOTIDE SEQUENCE [LARGE SCALE GENOMIC DNA]</scope>
    <source>
        <strain evidence="9 10">2789STDY5834889</strain>
    </source>
</reference>
<dbReference type="RefSeq" id="WP_055171409.1">
    <property type="nucleotide sequence ID" value="NZ_CZBX01000003.1"/>
</dbReference>
<organism evidence="9 10">
    <name type="scientific">[Ruminococcus] torques</name>
    <dbReference type="NCBI Taxonomy" id="33039"/>
    <lineage>
        <taxon>Bacteria</taxon>
        <taxon>Bacillati</taxon>
        <taxon>Bacillota</taxon>
        <taxon>Clostridia</taxon>
        <taxon>Lachnospirales</taxon>
        <taxon>Lachnospiraceae</taxon>
        <taxon>Mediterraneibacter</taxon>
    </lineage>
</organism>
<keyword evidence="4 8" id="KW-0812">Transmembrane</keyword>
<evidence type="ECO:0000256" key="1">
    <source>
        <dbReference type="ARBA" id="ARBA00004651"/>
    </source>
</evidence>
<comment type="similarity">
    <text evidence="2 7">Belongs to the membrane-bound acyltransferase family.</text>
</comment>
<evidence type="ECO:0000256" key="6">
    <source>
        <dbReference type="ARBA" id="ARBA00023136"/>
    </source>
</evidence>
<evidence type="ECO:0000256" key="2">
    <source>
        <dbReference type="ARBA" id="ARBA00010323"/>
    </source>
</evidence>
<accession>A0A174ZAI3</accession>
<sequence length="528" mass="60531">MGYHSIIYIFLFLPVCLLAYQLAPEKWRGRVLLAFSWIFFYLLSGKLLVYLLGTTLLTHCIGIWLTLLKTEEAKAVEGMDRKQKKVIKAEYQKKGRRVLILGILILLGVLGYLKYFDFFTTNLSYLFGHPVLEGWRPEKLLMPIGISFYTLQAIGYMTDVYWGTIQAETEIWRTALFLGFFPQIMEGPIARYSDVADTLYTGKSLEYRNVVDGYVRIFWGLFKKMVIADRMALMVNQVFDHYADYHGAVILAAAIGYVIQLYMEFSGCMDIIIGSGKLFGICLPENFRQPFCAKNPSEFWRRWHITLGAWFKAYIFYPVSVSGLVKKWNQYGRKHCGKHITRLVTSAIALFPVWVANGVWHGAQWNYIFYGMYYFVLIMLGIAVEPVRDCILETCHINPETRVWRTIQIAKTWVIIVVGELFFRANGLKAGWYMFCNMIKHFDAGQLTDGTLYTLGLEQADYLAVIVGCLIVGIVGSMKEHGIPVQKKMGELAVPVRWGLYYALIIGILIFAAYGDGYQIQDLIYAGF</sequence>
<dbReference type="Pfam" id="PF03062">
    <property type="entry name" value="MBOAT"/>
    <property type="match status" value="1"/>
</dbReference>